<sequence length="407" mass="48011">MSTCVSLKVRKVNLHYKTVHQPKSDMAKEASDYYCRAHFIYHHGQKPSLTLVTPATMSSVLHRIYPLLLIADATLSNLMWICEDLCLPFIHLVMVLMVVNFLCEDLQVDISHIAQLWLGLMSLFFLAFSVAYYILTLYQDLLYESEPPTVDDIVIVLESVVDKLETIQHEGLSVNKRRALQLAVLLTPLHWGLIKLVSMKNYCMGFTLMCILYHSNWFQCTLKLFWRILLTRKVYYGLERLFNGHGPFPKKPVDFFRAISSSEYIYRMALPHDVKALHSHKLQLRLQQLFPWDKPLHNDENGSDLMVIEFKINENQRKWQADGWTARMLPYERTKYSIELGGKINTCHSPWQFQESDLKNWSWLDDCWRPTDWIYSDTNWDFKGVHDSLDCCTRTRAWKRRVYRLME</sequence>
<dbReference type="GO" id="GO:0005778">
    <property type="term" value="C:peroxisomal membrane"/>
    <property type="evidence" value="ECO:0007669"/>
    <property type="project" value="UniProtKB-SubCell"/>
</dbReference>
<organism evidence="8 9">
    <name type="scientific">Zygosaccharomyces rouxii</name>
    <dbReference type="NCBI Taxonomy" id="4956"/>
    <lineage>
        <taxon>Eukaryota</taxon>
        <taxon>Fungi</taxon>
        <taxon>Dikarya</taxon>
        <taxon>Ascomycota</taxon>
        <taxon>Saccharomycotina</taxon>
        <taxon>Saccharomycetes</taxon>
        <taxon>Saccharomycetales</taxon>
        <taxon>Saccharomycetaceae</taxon>
        <taxon>Zygosaccharomyces</taxon>
    </lineage>
</organism>
<keyword evidence="5" id="KW-0576">Peroxisome</keyword>
<feature type="domain" description="Peroxin/Ferlin" evidence="7">
    <location>
        <begin position="305"/>
        <end position="371"/>
    </location>
</feature>
<name>A0A1Q2ZTZ0_ZYGRO</name>
<dbReference type="AlphaFoldDB" id="A0A1Q2ZTZ0"/>
<proteinExistence type="predicted"/>
<dbReference type="PANTHER" id="PTHR31679:SF3">
    <property type="entry name" value="PEROXISOMAL MEMBRANE PROTEIN PEX32"/>
    <property type="match status" value="1"/>
</dbReference>
<keyword evidence="2 6" id="KW-0812">Transmembrane</keyword>
<dbReference type="InterPro" id="IPR006614">
    <property type="entry name" value="Peroxin/Ferlin"/>
</dbReference>
<comment type="subcellular location">
    <subcellularLocation>
        <location evidence="1">Peroxisome membrane</location>
        <topology evidence="1">Multi-pass membrane protein</topology>
    </subcellularLocation>
</comment>
<dbReference type="Pfam" id="PF06398">
    <property type="entry name" value="Pex24p"/>
    <property type="match status" value="1"/>
</dbReference>
<feature type="transmembrane region" description="Helical" evidence="6">
    <location>
        <begin position="64"/>
        <end position="81"/>
    </location>
</feature>
<evidence type="ECO:0000256" key="4">
    <source>
        <dbReference type="ARBA" id="ARBA00023136"/>
    </source>
</evidence>
<reference evidence="8 9" key="1">
    <citation type="submission" date="2016-08" db="EMBL/GenBank/DDBJ databases">
        <title>Draft genome sequence of allopolyploid Zygosaccharomyces rouxii.</title>
        <authorList>
            <person name="Watanabe J."/>
            <person name="Uehara K."/>
            <person name="Mogi Y."/>
            <person name="Tsukioka Y."/>
        </authorList>
    </citation>
    <scope>NUCLEOTIDE SEQUENCE [LARGE SCALE GENOMIC DNA]</scope>
    <source>
        <strain evidence="8 9">NBRC 110957</strain>
    </source>
</reference>
<evidence type="ECO:0000256" key="5">
    <source>
        <dbReference type="ARBA" id="ARBA00023140"/>
    </source>
</evidence>
<dbReference type="EMBL" id="BDGX01000001">
    <property type="protein sequence ID" value="GAV46865.1"/>
    <property type="molecule type" value="Genomic_DNA"/>
</dbReference>
<evidence type="ECO:0000259" key="7">
    <source>
        <dbReference type="SMART" id="SM00693"/>
    </source>
</evidence>
<dbReference type="OMA" id="TDWIYSD"/>
<evidence type="ECO:0000313" key="8">
    <source>
        <dbReference type="EMBL" id="GAV46865.1"/>
    </source>
</evidence>
<keyword evidence="4 6" id="KW-0472">Membrane</keyword>
<evidence type="ECO:0000313" key="9">
    <source>
        <dbReference type="Proteomes" id="UP000187013"/>
    </source>
</evidence>
<dbReference type="InterPro" id="IPR052646">
    <property type="entry name" value="Peroxisomal_PEX28-32"/>
</dbReference>
<keyword evidence="3 6" id="KW-1133">Transmembrane helix</keyword>
<evidence type="ECO:0000256" key="1">
    <source>
        <dbReference type="ARBA" id="ARBA00004585"/>
    </source>
</evidence>
<dbReference type="SMART" id="SM00693">
    <property type="entry name" value="DysFN"/>
    <property type="match status" value="1"/>
</dbReference>
<accession>A0A1Q2ZTZ0</accession>
<gene>
    <name evidence="8" type="ORF">ZYGR_0A04630</name>
</gene>
<evidence type="ECO:0000256" key="3">
    <source>
        <dbReference type="ARBA" id="ARBA00022989"/>
    </source>
</evidence>
<evidence type="ECO:0000256" key="2">
    <source>
        <dbReference type="ARBA" id="ARBA00022692"/>
    </source>
</evidence>
<dbReference type="GO" id="GO:0007031">
    <property type="term" value="P:peroxisome organization"/>
    <property type="evidence" value="ECO:0007669"/>
    <property type="project" value="EnsemblFungi"/>
</dbReference>
<comment type="caution">
    <text evidence="8">The sequence shown here is derived from an EMBL/GenBank/DDBJ whole genome shotgun (WGS) entry which is preliminary data.</text>
</comment>
<protein>
    <recommendedName>
        <fullName evidence="7">Peroxin/Ferlin domain-containing protein</fullName>
    </recommendedName>
</protein>
<evidence type="ECO:0000256" key="6">
    <source>
        <dbReference type="SAM" id="Phobius"/>
    </source>
</evidence>
<dbReference type="eggNOG" id="ENOG502QU0V">
    <property type="taxonomic scope" value="Eukaryota"/>
</dbReference>
<dbReference type="InterPro" id="IPR010482">
    <property type="entry name" value="TECPR1-like_DysF"/>
</dbReference>
<feature type="transmembrane region" description="Helical" evidence="6">
    <location>
        <begin position="115"/>
        <end position="135"/>
    </location>
</feature>
<dbReference type="OrthoDB" id="5586090at2759"/>
<dbReference type="Proteomes" id="UP000187013">
    <property type="component" value="Unassembled WGS sequence"/>
</dbReference>
<dbReference type="PANTHER" id="PTHR31679">
    <property type="entry name" value="PEROXISOMAL MEMBRANE PROTEIN PEX30-RELATED"/>
    <property type="match status" value="1"/>
</dbReference>
<feature type="transmembrane region" description="Helical" evidence="6">
    <location>
        <begin position="87"/>
        <end position="103"/>
    </location>
</feature>